<comment type="subcellular location">
    <subcellularLocation>
        <location evidence="1">Cell membrane</location>
        <topology evidence="1">Multi-pass membrane protein</topology>
    </subcellularLocation>
</comment>
<dbReference type="PRINTS" id="PR00169">
    <property type="entry name" value="KCHANNEL"/>
</dbReference>
<keyword evidence="5" id="KW-0630">Potassium</keyword>
<dbReference type="EMBL" id="OU015568">
    <property type="protein sequence ID" value="CAG5088252.1"/>
    <property type="molecule type" value="Genomic_DNA"/>
</dbReference>
<dbReference type="InterPro" id="IPR027359">
    <property type="entry name" value="Volt_channel_dom_sf"/>
</dbReference>
<dbReference type="Pfam" id="PF03520">
    <property type="entry name" value="KCNQ_channel"/>
    <property type="match status" value="1"/>
</dbReference>
<evidence type="ECO:0000256" key="3">
    <source>
        <dbReference type="ARBA" id="ARBA00022475"/>
    </source>
</evidence>
<evidence type="ECO:0000256" key="4">
    <source>
        <dbReference type="ARBA" id="ARBA00022692"/>
    </source>
</evidence>
<feature type="domain" description="Ion transport" evidence="12">
    <location>
        <begin position="163"/>
        <end position="416"/>
    </location>
</feature>
<evidence type="ECO:0000256" key="2">
    <source>
        <dbReference type="ARBA" id="ARBA00022448"/>
    </source>
</evidence>
<reference evidence="14 15" key="1">
    <citation type="submission" date="2021-04" db="EMBL/GenBank/DDBJ databases">
        <authorList>
            <person name="Bliznina A."/>
        </authorList>
    </citation>
    <scope>NUCLEOTIDE SEQUENCE [LARGE SCALE GENOMIC DNA]</scope>
</reference>
<proteinExistence type="predicted"/>
<feature type="domain" description="Potassium channel voltage dependent KCNQ C-terminal" evidence="13">
    <location>
        <begin position="533"/>
        <end position="643"/>
    </location>
</feature>
<feature type="transmembrane region" description="Helical" evidence="11">
    <location>
        <begin position="203"/>
        <end position="222"/>
    </location>
</feature>
<dbReference type="InterPro" id="IPR003937">
    <property type="entry name" value="K_chnl_volt-dep_KCNQ"/>
</dbReference>
<dbReference type="SUPFAM" id="SSF81324">
    <property type="entry name" value="Voltage-gated potassium channels"/>
    <property type="match status" value="1"/>
</dbReference>
<dbReference type="Gene3D" id="1.10.287.70">
    <property type="match status" value="1"/>
</dbReference>
<dbReference type="PANTHER" id="PTHR47735:SF9">
    <property type="entry name" value="POTASSIUM VOLTAGE-GATED CHANNEL SUBFAMILY KQT MEMBER 4-LIKE ISOFORM X1"/>
    <property type="match status" value="1"/>
</dbReference>
<dbReference type="Gene3D" id="1.20.120.350">
    <property type="entry name" value="Voltage-gated potassium channels. Chain C"/>
    <property type="match status" value="1"/>
</dbReference>
<dbReference type="PRINTS" id="PR01459">
    <property type="entry name" value="KCNQCHANNEL"/>
</dbReference>
<dbReference type="InterPro" id="IPR005821">
    <property type="entry name" value="Ion_trans_dom"/>
</dbReference>
<dbReference type="PANTHER" id="PTHR47735">
    <property type="entry name" value="POTASSIUM VOLTAGE-GATED CHANNEL SUBFAMILY KQT MEMBER 4"/>
    <property type="match status" value="1"/>
</dbReference>
<keyword evidence="9" id="KW-0407">Ion channel</keyword>
<keyword evidence="7" id="KW-0406">Ion transport</keyword>
<evidence type="ECO:0000256" key="9">
    <source>
        <dbReference type="ARBA" id="ARBA00023303"/>
    </source>
</evidence>
<evidence type="ECO:0000256" key="5">
    <source>
        <dbReference type="ARBA" id="ARBA00022958"/>
    </source>
</evidence>
<evidence type="ECO:0000256" key="1">
    <source>
        <dbReference type="ARBA" id="ARBA00004651"/>
    </source>
</evidence>
<evidence type="ECO:0000313" key="15">
    <source>
        <dbReference type="Proteomes" id="UP001158576"/>
    </source>
</evidence>
<dbReference type="Pfam" id="PF00520">
    <property type="entry name" value="Ion_trans"/>
    <property type="match status" value="1"/>
</dbReference>
<keyword evidence="6 11" id="KW-1133">Transmembrane helix</keyword>
<feature type="transmembrane region" description="Helical" evidence="11">
    <location>
        <begin position="309"/>
        <end position="328"/>
    </location>
</feature>
<keyword evidence="3" id="KW-1003">Cell membrane</keyword>
<evidence type="ECO:0000256" key="11">
    <source>
        <dbReference type="SAM" id="Phobius"/>
    </source>
</evidence>
<feature type="transmembrane region" description="Helical" evidence="11">
    <location>
        <begin position="243"/>
        <end position="262"/>
    </location>
</feature>
<evidence type="ECO:0000256" key="10">
    <source>
        <dbReference type="ARBA" id="ARBA00034430"/>
    </source>
</evidence>
<organism evidence="14 15">
    <name type="scientific">Oikopleura dioica</name>
    <name type="common">Tunicate</name>
    <dbReference type="NCBI Taxonomy" id="34765"/>
    <lineage>
        <taxon>Eukaryota</taxon>
        <taxon>Metazoa</taxon>
        <taxon>Chordata</taxon>
        <taxon>Tunicata</taxon>
        <taxon>Appendicularia</taxon>
        <taxon>Copelata</taxon>
        <taxon>Oikopleuridae</taxon>
        <taxon>Oikopleura</taxon>
    </lineage>
</organism>
<evidence type="ECO:0000256" key="6">
    <source>
        <dbReference type="ARBA" id="ARBA00022989"/>
    </source>
</evidence>
<name>A0ABN7RXY1_OIKDI</name>
<evidence type="ECO:0000256" key="8">
    <source>
        <dbReference type="ARBA" id="ARBA00023136"/>
    </source>
</evidence>
<evidence type="ECO:0000259" key="13">
    <source>
        <dbReference type="Pfam" id="PF03520"/>
    </source>
</evidence>
<keyword evidence="4 11" id="KW-0812">Transmembrane</keyword>
<keyword evidence="15" id="KW-1185">Reference proteome</keyword>
<dbReference type="Gene3D" id="6.10.140.1910">
    <property type="match status" value="2"/>
</dbReference>
<feature type="transmembrane region" description="Helical" evidence="11">
    <location>
        <begin position="387"/>
        <end position="413"/>
    </location>
</feature>
<evidence type="ECO:0000259" key="12">
    <source>
        <dbReference type="Pfam" id="PF00520"/>
    </source>
</evidence>
<dbReference type="CDD" id="cd23767">
    <property type="entry name" value="IQCD"/>
    <property type="match status" value="1"/>
</dbReference>
<evidence type="ECO:0000256" key="7">
    <source>
        <dbReference type="ARBA" id="ARBA00023065"/>
    </source>
</evidence>
<dbReference type="InterPro" id="IPR013821">
    <property type="entry name" value="K_chnl_volt-dep_KCNQ_C"/>
</dbReference>
<accession>A0ABN7RXY1</accession>
<dbReference type="Proteomes" id="UP001158576">
    <property type="component" value="Chromosome PAR"/>
</dbReference>
<protein>
    <submittedName>
        <fullName evidence="14">Oidioi.mRNA.OKI2018_I69.PAR.g11788.t1.cds</fullName>
    </submittedName>
</protein>
<keyword evidence="8 11" id="KW-0472">Membrane</keyword>
<gene>
    <name evidence="14" type="ORF">OKIOD_LOCUS3346</name>
</gene>
<comment type="catalytic activity">
    <reaction evidence="10">
        <text>K(+)(in) = K(+)(out)</text>
        <dbReference type="Rhea" id="RHEA:29463"/>
        <dbReference type="ChEBI" id="CHEBI:29103"/>
    </reaction>
</comment>
<keyword evidence="2" id="KW-0813">Transport</keyword>
<sequence>MENLSSSTNERFAVTPALQVTDDSGLTCSVTGSSDTVDEISNPFWQSHSTTHSGAPIFRRNAEPKLRYGSGSYGQRASLPGLDRNVLNRDGTVGGIRDTQYHEQKLKRLQRGSGKGRSRMRSFGSNSNYSGTRYSFFYHYLQPNLYNILERPVLNRHHISTYYHIYTFLLVFACLILTMFITGDVYDDNEDRISSTSEYVLNILEKIIMVQFTFEYILRLWSAGCRSRYQGLLGRLHFARRPFCIIDLMVVIASWILIFGNLTIEKGLFAASALRALRFLQIIRMVRVDRRGGTWKLLGSVVYAHSKELLTAIYIAFLVLIFVSYIIWQVEFTTDECKMAANRTIFEDGSAPTCHFLTFGDSLWWGFITLTTIGYGDKVPATTTGQAIASFFAVVGMAFFALPAGILGTGFALKVQEQHRQKHFARRRNPAALLIQAVWRNYAADEESSSIATWNQARTALCKKSIEKSKDETKNNIKNLFSFSPQLASEDLFPVRRVSATKHHQLNSPGLKSDVNQNGITEIDDDEYLAADNQLTEKQKIALRFIRMMKFCVAKRKFKEALRPYDVKDVIEQYSAGHVDMLARVKLLQNRMENILGVASTVELDRKNGSSAGYISRSSMNGRLITLEKKVSDIDDKLDKILGALSSLKEAPSDTQNVLTIPPSPVSERRPVFQNRVAPEVAVMLPSSEDPQN</sequence>
<evidence type="ECO:0000313" key="14">
    <source>
        <dbReference type="EMBL" id="CAG5088252.1"/>
    </source>
</evidence>
<feature type="transmembrane region" description="Helical" evidence="11">
    <location>
        <begin position="161"/>
        <end position="183"/>
    </location>
</feature>